<gene>
    <name evidence="2" type="ORF">TGEB3V08_LOCUS3392</name>
</gene>
<accession>A0A7R9JUX6</accession>
<organism evidence="2">
    <name type="scientific">Timema genevievae</name>
    <name type="common">Walking stick</name>
    <dbReference type="NCBI Taxonomy" id="629358"/>
    <lineage>
        <taxon>Eukaryota</taxon>
        <taxon>Metazoa</taxon>
        <taxon>Ecdysozoa</taxon>
        <taxon>Arthropoda</taxon>
        <taxon>Hexapoda</taxon>
        <taxon>Insecta</taxon>
        <taxon>Pterygota</taxon>
        <taxon>Neoptera</taxon>
        <taxon>Polyneoptera</taxon>
        <taxon>Phasmatodea</taxon>
        <taxon>Timematodea</taxon>
        <taxon>Timematoidea</taxon>
        <taxon>Timematidae</taxon>
        <taxon>Timema</taxon>
    </lineage>
</organism>
<protein>
    <submittedName>
        <fullName evidence="2">Uncharacterized protein</fullName>
    </submittedName>
</protein>
<evidence type="ECO:0000256" key="1">
    <source>
        <dbReference type="SAM" id="MobiDB-lite"/>
    </source>
</evidence>
<reference evidence="2" key="1">
    <citation type="submission" date="2020-11" db="EMBL/GenBank/DDBJ databases">
        <authorList>
            <person name="Tran Van P."/>
        </authorList>
    </citation>
    <scope>NUCLEOTIDE SEQUENCE</scope>
</reference>
<feature type="region of interest" description="Disordered" evidence="1">
    <location>
        <begin position="48"/>
        <end position="73"/>
    </location>
</feature>
<dbReference type="AlphaFoldDB" id="A0A7R9JUX6"/>
<proteinExistence type="predicted"/>
<sequence length="125" mass="14040">MRVIVDPVDDKKRLLKRNKSSFTQDLTDVSKKGAKRMRFDANFKQKMDKMSSNKPGSGQKAFGQKKNQTKKPNKICADEEWETILENKPPSLHPTDSKLDLPVIGSLVYCESSALNHAATEAGYI</sequence>
<evidence type="ECO:0000313" key="2">
    <source>
        <dbReference type="EMBL" id="CAD7589446.1"/>
    </source>
</evidence>
<name>A0A7R9JUX6_TIMGE</name>
<dbReference type="EMBL" id="OE840073">
    <property type="protein sequence ID" value="CAD7589446.1"/>
    <property type="molecule type" value="Genomic_DNA"/>
</dbReference>